<evidence type="ECO:0000256" key="6">
    <source>
        <dbReference type="ARBA" id="ARBA00038503"/>
    </source>
</evidence>
<name>A0A1D1VYT5_RAMVA</name>
<evidence type="ECO:0000256" key="1">
    <source>
        <dbReference type="ARBA" id="ARBA00004604"/>
    </source>
</evidence>
<dbReference type="InterPro" id="IPR057776">
    <property type="entry name" value="UTP23_sensor"/>
</dbReference>
<evidence type="ECO:0000259" key="9">
    <source>
        <dbReference type="Pfam" id="PF24779"/>
    </source>
</evidence>
<dbReference type="Gene3D" id="3.40.50.1010">
    <property type="entry name" value="5'-nuclease"/>
    <property type="match status" value="1"/>
</dbReference>
<evidence type="ECO:0000256" key="3">
    <source>
        <dbReference type="ARBA" id="ARBA00022552"/>
    </source>
</evidence>
<gene>
    <name evidence="10" type="primary">RvY_16536-1</name>
    <name evidence="10" type="synonym">RvY_16536.1</name>
    <name evidence="10" type="ORF">RvY_16536</name>
</gene>
<comment type="subcellular location">
    <subcellularLocation>
        <location evidence="1">Nucleus</location>
        <location evidence="1">Nucleolus</location>
    </subcellularLocation>
</comment>
<dbReference type="AlphaFoldDB" id="A0A1D1VYT5"/>
<accession>A0A1D1VYT5</accession>
<evidence type="ECO:0000313" key="11">
    <source>
        <dbReference type="Proteomes" id="UP000186922"/>
    </source>
</evidence>
<dbReference type="Pfam" id="PF04900">
    <property type="entry name" value="Fcf1"/>
    <property type="match status" value="1"/>
</dbReference>
<evidence type="ECO:0000256" key="4">
    <source>
        <dbReference type="ARBA" id="ARBA00023242"/>
    </source>
</evidence>
<reference evidence="10 11" key="1">
    <citation type="journal article" date="2016" name="Nat. Commun.">
        <title>Extremotolerant tardigrade genome and improved radiotolerance of human cultured cells by tardigrade-unique protein.</title>
        <authorList>
            <person name="Hashimoto T."/>
            <person name="Horikawa D.D."/>
            <person name="Saito Y."/>
            <person name="Kuwahara H."/>
            <person name="Kozuka-Hata H."/>
            <person name="Shin-I T."/>
            <person name="Minakuchi Y."/>
            <person name="Ohishi K."/>
            <person name="Motoyama A."/>
            <person name="Aizu T."/>
            <person name="Enomoto A."/>
            <person name="Kondo K."/>
            <person name="Tanaka S."/>
            <person name="Hara Y."/>
            <person name="Koshikawa S."/>
            <person name="Sagara H."/>
            <person name="Miura T."/>
            <person name="Yokobori S."/>
            <person name="Miyagawa K."/>
            <person name="Suzuki Y."/>
            <person name="Kubo T."/>
            <person name="Oyama M."/>
            <person name="Kohara Y."/>
            <person name="Fujiyama A."/>
            <person name="Arakawa K."/>
            <person name="Katayama T."/>
            <person name="Toyoda A."/>
            <person name="Kunieda T."/>
        </authorList>
    </citation>
    <scope>NUCLEOTIDE SEQUENCE [LARGE SCALE GENOMIC DNA]</scope>
    <source>
        <strain evidence="10 11">YOKOZUNA-1</strain>
    </source>
</reference>
<comment type="function">
    <text evidence="5">Involved in rRNA-processing and ribosome biogenesis.</text>
</comment>
<comment type="caution">
    <text evidence="10">The sequence shown here is derived from an EMBL/GenBank/DDBJ whole genome shotgun (WGS) entry which is preliminary data.</text>
</comment>
<organism evidence="10 11">
    <name type="scientific">Ramazzottius varieornatus</name>
    <name type="common">Water bear</name>
    <name type="synonym">Tardigrade</name>
    <dbReference type="NCBI Taxonomy" id="947166"/>
    <lineage>
        <taxon>Eukaryota</taxon>
        <taxon>Metazoa</taxon>
        <taxon>Ecdysozoa</taxon>
        <taxon>Tardigrada</taxon>
        <taxon>Eutardigrada</taxon>
        <taxon>Parachela</taxon>
        <taxon>Hypsibioidea</taxon>
        <taxon>Ramazzottiidae</taxon>
        <taxon>Ramazzottius</taxon>
    </lineage>
</organism>
<dbReference type="EMBL" id="BDGG01000013">
    <property type="protein sequence ID" value="GAV06570.1"/>
    <property type="molecule type" value="Genomic_DNA"/>
</dbReference>
<evidence type="ECO:0000256" key="8">
    <source>
        <dbReference type="SAM" id="MobiDB-lite"/>
    </source>
</evidence>
<evidence type="ECO:0000256" key="7">
    <source>
        <dbReference type="ARBA" id="ARBA00071400"/>
    </source>
</evidence>
<proteinExistence type="inferred from homology"/>
<dbReference type="Pfam" id="PF24779">
    <property type="entry name" value="UTP23_sensor"/>
    <property type="match status" value="1"/>
</dbReference>
<comment type="similarity">
    <text evidence="6">Belongs to the UTP23/FCF1 family. UTP23 subfamily.</text>
</comment>
<dbReference type="PANTHER" id="PTHR12416">
    <property type="entry name" value="RRNA-PROCESSING PROTEIN UTP23 HOMOLOG"/>
    <property type="match status" value="1"/>
</dbReference>
<dbReference type="GO" id="GO:0032040">
    <property type="term" value="C:small-subunit processome"/>
    <property type="evidence" value="ECO:0007669"/>
    <property type="project" value="InterPro"/>
</dbReference>
<protein>
    <recommendedName>
        <fullName evidence="7">rRNA-processing protein UTP23 homolog</fullName>
    </recommendedName>
</protein>
<feature type="region of interest" description="Disordered" evidence="8">
    <location>
        <begin position="186"/>
        <end position="262"/>
    </location>
</feature>
<keyword evidence="2" id="KW-0690">Ribosome biogenesis</keyword>
<dbReference type="CDD" id="cd09866">
    <property type="entry name" value="PIN_Fcf1-Utp23-H"/>
    <property type="match status" value="1"/>
</dbReference>
<dbReference type="FunFam" id="3.40.50.1010:FF:000006">
    <property type="entry name" value="rRNA-processing protein UTP23 homolog"/>
    <property type="match status" value="1"/>
</dbReference>
<dbReference type="OrthoDB" id="25675at2759"/>
<dbReference type="InterPro" id="IPR006984">
    <property type="entry name" value="Fcf1/UTP23"/>
</dbReference>
<dbReference type="GO" id="GO:0006364">
    <property type="term" value="P:rRNA processing"/>
    <property type="evidence" value="ECO:0007669"/>
    <property type="project" value="UniProtKB-KW"/>
</dbReference>
<dbReference type="SUPFAM" id="SSF88723">
    <property type="entry name" value="PIN domain-like"/>
    <property type="match status" value="1"/>
</dbReference>
<dbReference type="Proteomes" id="UP000186922">
    <property type="component" value="Unassembled WGS sequence"/>
</dbReference>
<sequence>MKVKRYKKAQKVLTFYQNNFHFVEPYQVVVDGTFALLALKMKINIKEQIPKYLGAECNVFTTSCCIHETENLGPGLHGALLVLKQFIPVKCGHAEKPLPASACLHQICKAGNPEKYFIACQDQELQDKLRKRPGVPILYLHHQSLTLEKPSEKSEEAAKVLQEDKVTPTGYQKEVLEGRKKELGIDSTEQLVKKRKRRGPKQPNPLSVKKSKKKPGADSSSKSADGKDGDKNKSRKRHKRLKMSDALKGLHRKLLTQSQTDE</sequence>
<keyword evidence="4" id="KW-0539">Nucleus</keyword>
<keyword evidence="11" id="KW-1185">Reference proteome</keyword>
<evidence type="ECO:0000313" key="10">
    <source>
        <dbReference type="EMBL" id="GAV06570.1"/>
    </source>
</evidence>
<evidence type="ECO:0000256" key="5">
    <source>
        <dbReference type="ARBA" id="ARBA00037300"/>
    </source>
</evidence>
<keyword evidence="3" id="KW-0698">rRNA processing</keyword>
<dbReference type="STRING" id="947166.A0A1D1VYT5"/>
<evidence type="ECO:0000256" key="2">
    <source>
        <dbReference type="ARBA" id="ARBA00022517"/>
    </source>
</evidence>
<dbReference type="InterPro" id="IPR029060">
    <property type="entry name" value="PIN-like_dom_sf"/>
</dbReference>
<feature type="domain" description="UTP23 sensor motif region" evidence="9">
    <location>
        <begin position="194"/>
        <end position="213"/>
    </location>
</feature>